<protein>
    <submittedName>
        <fullName evidence="1">Uncharacterized protein</fullName>
    </submittedName>
</protein>
<dbReference type="AlphaFoldDB" id="A0A0E9T1G8"/>
<accession>A0A0E9T1G8</accession>
<sequence>MRTFAYRENNPFITAGSNGQLRERLSGLWLSSLLTFQSHIFIMNDL</sequence>
<proteinExistence type="predicted"/>
<reference evidence="1" key="1">
    <citation type="submission" date="2014-11" db="EMBL/GenBank/DDBJ databases">
        <authorList>
            <person name="Amaro Gonzalez C."/>
        </authorList>
    </citation>
    <scope>NUCLEOTIDE SEQUENCE</scope>
</reference>
<reference evidence="1" key="2">
    <citation type="journal article" date="2015" name="Fish Shellfish Immunol.">
        <title>Early steps in the European eel (Anguilla anguilla)-Vibrio vulnificus interaction in the gills: Role of the RtxA13 toxin.</title>
        <authorList>
            <person name="Callol A."/>
            <person name="Pajuelo D."/>
            <person name="Ebbesson L."/>
            <person name="Teles M."/>
            <person name="MacKenzie S."/>
            <person name="Amaro C."/>
        </authorList>
    </citation>
    <scope>NUCLEOTIDE SEQUENCE</scope>
</reference>
<dbReference type="EMBL" id="GBXM01061148">
    <property type="protein sequence ID" value="JAH47429.1"/>
    <property type="molecule type" value="Transcribed_RNA"/>
</dbReference>
<name>A0A0E9T1G8_ANGAN</name>
<organism evidence="1">
    <name type="scientific">Anguilla anguilla</name>
    <name type="common">European freshwater eel</name>
    <name type="synonym">Muraena anguilla</name>
    <dbReference type="NCBI Taxonomy" id="7936"/>
    <lineage>
        <taxon>Eukaryota</taxon>
        <taxon>Metazoa</taxon>
        <taxon>Chordata</taxon>
        <taxon>Craniata</taxon>
        <taxon>Vertebrata</taxon>
        <taxon>Euteleostomi</taxon>
        <taxon>Actinopterygii</taxon>
        <taxon>Neopterygii</taxon>
        <taxon>Teleostei</taxon>
        <taxon>Anguilliformes</taxon>
        <taxon>Anguillidae</taxon>
        <taxon>Anguilla</taxon>
    </lineage>
</organism>
<evidence type="ECO:0000313" key="1">
    <source>
        <dbReference type="EMBL" id="JAH47429.1"/>
    </source>
</evidence>